<dbReference type="PATRIC" id="fig|1217656.3.peg.3342"/>
<dbReference type="Proteomes" id="UP000013148">
    <property type="component" value="Unassembled WGS sequence"/>
</dbReference>
<dbReference type="eggNOG" id="ENOG5033GXH">
    <property type="taxonomic scope" value="Bacteria"/>
</dbReference>
<dbReference type="RefSeq" id="WP_004822052.1">
    <property type="nucleotide sequence ID" value="NZ_KB849456.1"/>
</dbReference>
<sequence>MKTLAIAMICHSINAAYCLSLGDDSQVAWDDTPETHKQSLIAGVEMHLANPQATPEQSHESWYQQKEAEGWTYGEFKDLEKKEHPCFLPYEELPLEQKAKDYLFRSTVHLMKDLPDVEEYLALADEVKNLREKVQKTAVISPVAIQQAQIALEAAKSVGSSGIAIQYVGRKDQHIDRLYGSNLVFAHGQVRIVPSNIASNLLKHPEFQRSEQQDLNASDSDTQQSDDTLLILDESKKKQEKDDENEALIMDEIDIVQRITDKKSLVEYAKHKYDQSLKLNSSVKTLQDQVVDLIKRFGVV</sequence>
<evidence type="ECO:0000313" key="4">
    <source>
        <dbReference type="Proteomes" id="UP000013148"/>
    </source>
</evidence>
<comment type="caution">
    <text evidence="3">The sequence shown here is derived from an EMBL/GenBank/DDBJ whole genome shotgun (WGS) entry which is preliminary data.</text>
</comment>
<name>N8WWX4_ACIGI</name>
<feature type="domain" description="Ryanodine receptor Ryr" evidence="2">
    <location>
        <begin position="55"/>
        <end position="101"/>
    </location>
</feature>
<evidence type="ECO:0000259" key="2">
    <source>
        <dbReference type="Pfam" id="PF02026"/>
    </source>
</evidence>
<dbReference type="AlphaFoldDB" id="N8WWX4"/>
<gene>
    <name evidence="3" type="ORF">F964_03396</name>
</gene>
<evidence type="ECO:0000256" key="1">
    <source>
        <dbReference type="SAM" id="MobiDB-lite"/>
    </source>
</evidence>
<reference evidence="3 4" key="1">
    <citation type="submission" date="2013-02" db="EMBL/GenBank/DDBJ databases">
        <title>The Genome Sequence of Acinetobacter guillouiae NIPH 991.</title>
        <authorList>
            <consortium name="The Broad Institute Genome Sequencing Platform"/>
            <consortium name="The Broad Institute Genome Sequencing Center for Infectious Disease"/>
            <person name="Cerqueira G."/>
            <person name="Feldgarden M."/>
            <person name="Courvalin P."/>
            <person name="Perichon B."/>
            <person name="Grillot-Courvalin C."/>
            <person name="Clermont D."/>
            <person name="Rocha E."/>
            <person name="Yoon E.-J."/>
            <person name="Nemec A."/>
            <person name="Walker B."/>
            <person name="Young S.K."/>
            <person name="Zeng Q."/>
            <person name="Gargeya S."/>
            <person name="Fitzgerald M."/>
            <person name="Haas B."/>
            <person name="Abouelleil A."/>
            <person name="Alvarado L."/>
            <person name="Arachchi H.M."/>
            <person name="Berlin A.M."/>
            <person name="Chapman S.B."/>
            <person name="Dewar J."/>
            <person name="Goldberg J."/>
            <person name="Griggs A."/>
            <person name="Gujja S."/>
            <person name="Hansen M."/>
            <person name="Howarth C."/>
            <person name="Imamovic A."/>
            <person name="Larimer J."/>
            <person name="McCowan C."/>
            <person name="Murphy C."/>
            <person name="Neiman D."/>
            <person name="Pearson M."/>
            <person name="Priest M."/>
            <person name="Roberts A."/>
            <person name="Saif S."/>
            <person name="Shea T."/>
            <person name="Sisk P."/>
            <person name="Sykes S."/>
            <person name="Wortman J."/>
            <person name="Nusbaum C."/>
            <person name="Birren B."/>
        </authorList>
    </citation>
    <scope>NUCLEOTIDE SEQUENCE [LARGE SCALE GENOMIC DNA]</scope>
    <source>
        <strain evidence="3 4">NIPH 991</strain>
    </source>
</reference>
<dbReference type="Pfam" id="PF02026">
    <property type="entry name" value="RyR"/>
    <property type="match status" value="1"/>
</dbReference>
<accession>N8WWX4</accession>
<proteinExistence type="predicted"/>
<organism evidence="3 4">
    <name type="scientific">Acinetobacter guillouiae NIPH 991</name>
    <dbReference type="NCBI Taxonomy" id="1217656"/>
    <lineage>
        <taxon>Bacteria</taxon>
        <taxon>Pseudomonadati</taxon>
        <taxon>Pseudomonadota</taxon>
        <taxon>Gammaproteobacteria</taxon>
        <taxon>Moraxellales</taxon>
        <taxon>Moraxellaceae</taxon>
        <taxon>Acinetobacter</taxon>
    </lineage>
</organism>
<protein>
    <recommendedName>
        <fullName evidence="2">Ryanodine receptor Ryr domain-containing protein</fullName>
    </recommendedName>
</protein>
<dbReference type="HOGENOM" id="CLU_959296_0_0_6"/>
<feature type="compositionally biased region" description="Low complexity" evidence="1">
    <location>
        <begin position="218"/>
        <end position="227"/>
    </location>
</feature>
<dbReference type="Gene3D" id="6.20.350.10">
    <property type="match status" value="1"/>
</dbReference>
<dbReference type="InterPro" id="IPR003032">
    <property type="entry name" value="Ryanodine_rcpt"/>
</dbReference>
<evidence type="ECO:0000313" key="3">
    <source>
        <dbReference type="EMBL" id="ENV16461.1"/>
    </source>
</evidence>
<dbReference type="EMBL" id="APPJ01000012">
    <property type="protein sequence ID" value="ENV16461.1"/>
    <property type="molecule type" value="Genomic_DNA"/>
</dbReference>
<feature type="region of interest" description="Disordered" evidence="1">
    <location>
        <begin position="208"/>
        <end position="227"/>
    </location>
</feature>
<keyword evidence="4" id="KW-1185">Reference proteome</keyword>